<dbReference type="InterPro" id="IPR000792">
    <property type="entry name" value="Tscrpt_reg_LuxR_C"/>
</dbReference>
<dbReference type="InterPro" id="IPR036388">
    <property type="entry name" value="WH-like_DNA-bd_sf"/>
</dbReference>
<evidence type="ECO:0000313" key="6">
    <source>
        <dbReference type="EMBL" id="TQL43510.1"/>
    </source>
</evidence>
<sequence length="823" mass="89056">MQRRTEFHSDHVLDSVEQLSRNNSVVVSAPTGIGRSYFLERVNSSIGHKDSVVINAANASALTVLRTALPTATILVDSLEHADPEFVRSWLEHLQRGGRGLAVLHTDNQHSSFHLSVEALRAGRDDLLTALDTAHSIQLPPLSANNIERLLHEHSPRILDSGTIHAIVSLAEGRPRWALALLELSNTRGLSVFPRPMVPTSTPAGIVASVLRSIADSVGDMPPSTVAAASVVSQLGQMDLAGIEDLVGSDNCDALVSYGALIGDETQTLYRVPPLLAAAVRSRASATETSRFEDAVQRRLLRRRSLGFPLSVAESLFCTRPFQNDAAANDPTLEEQRTAAIEQSIVELVNFGEHKFAESLLLRQTDAPVLIPPPLRAAVLGALVSPEAGLAHIGPPPGEPGTNAYLGWLGLHSKLNELALTPVAREHSPTMGAEEAATQTIIQVWNGSEPVAHHLDSIREISSRDSNNALGLLADTLLDLEAARTGQVIAGSWLSTGAPAPRASTQVLADLPHTSGTLLLSQALSALFIGQGSRFAQELRSESRRTHLHEFHARWVRHYAAATMAIACGDLARSVIEWSELVKCAPHLVPLRLEAYLHETLATLDAARAAADSGHDEHLPPSSFSAPYALFLCFGNGKPPLLQHQLPPPGAATAPVPALLHKYVCAALEENPKELIRTADALLVFEAWGPALSALRQARDIYVSRRATTAATECKSRLEELERFLEKRIPNYEADPNRSDERIRLTNREKETASLAAEGLSNKEIAARLHCSIRTVESHISQARAKLGLQSRKDLAQVAMFAAPSEHQDELISQGNRRTESPR</sequence>
<protein>
    <submittedName>
        <fullName evidence="6">Regulatory LuxR family protein</fullName>
    </submittedName>
</protein>
<keyword evidence="1" id="KW-0805">Transcription regulation</keyword>
<dbReference type="SMART" id="SM00421">
    <property type="entry name" value="HTH_LUXR"/>
    <property type="match status" value="1"/>
</dbReference>
<evidence type="ECO:0000256" key="3">
    <source>
        <dbReference type="ARBA" id="ARBA00023163"/>
    </source>
</evidence>
<accession>A0A542Y5Z0</accession>
<evidence type="ECO:0000256" key="4">
    <source>
        <dbReference type="SAM" id="MobiDB-lite"/>
    </source>
</evidence>
<dbReference type="PANTHER" id="PTHR44688:SF16">
    <property type="entry name" value="DNA-BINDING TRANSCRIPTIONAL ACTIVATOR DEVR_DOSR"/>
    <property type="match status" value="1"/>
</dbReference>
<dbReference type="InterPro" id="IPR016032">
    <property type="entry name" value="Sig_transdc_resp-reg_C-effctor"/>
</dbReference>
<comment type="caution">
    <text evidence="6">The sequence shown here is derived from an EMBL/GenBank/DDBJ whole genome shotgun (WGS) entry which is preliminary data.</text>
</comment>
<dbReference type="PROSITE" id="PS50043">
    <property type="entry name" value="HTH_LUXR_2"/>
    <property type="match status" value="1"/>
</dbReference>
<evidence type="ECO:0000313" key="7">
    <source>
        <dbReference type="Proteomes" id="UP000319094"/>
    </source>
</evidence>
<dbReference type="Proteomes" id="UP000319094">
    <property type="component" value="Unassembled WGS sequence"/>
</dbReference>
<keyword evidence="3" id="KW-0804">Transcription</keyword>
<evidence type="ECO:0000256" key="2">
    <source>
        <dbReference type="ARBA" id="ARBA00023125"/>
    </source>
</evidence>
<organism evidence="6 7">
    <name type="scientific">Leucobacter komagatae</name>
    <dbReference type="NCBI Taxonomy" id="55969"/>
    <lineage>
        <taxon>Bacteria</taxon>
        <taxon>Bacillati</taxon>
        <taxon>Actinomycetota</taxon>
        <taxon>Actinomycetes</taxon>
        <taxon>Micrococcales</taxon>
        <taxon>Microbacteriaceae</taxon>
        <taxon>Leucobacter</taxon>
    </lineage>
</organism>
<feature type="region of interest" description="Disordered" evidence="4">
    <location>
        <begin position="803"/>
        <end position="823"/>
    </location>
</feature>
<dbReference type="InterPro" id="IPR027417">
    <property type="entry name" value="P-loop_NTPase"/>
</dbReference>
<gene>
    <name evidence="6" type="ORF">FB468_1532</name>
</gene>
<name>A0A542Y5Z0_9MICO</name>
<dbReference type="GO" id="GO:0006355">
    <property type="term" value="P:regulation of DNA-templated transcription"/>
    <property type="evidence" value="ECO:0007669"/>
    <property type="project" value="InterPro"/>
</dbReference>
<dbReference type="PRINTS" id="PR00038">
    <property type="entry name" value="HTHLUXR"/>
</dbReference>
<feature type="domain" description="HTH luxR-type" evidence="5">
    <location>
        <begin position="738"/>
        <end position="805"/>
    </location>
</feature>
<dbReference type="GO" id="GO:0003677">
    <property type="term" value="F:DNA binding"/>
    <property type="evidence" value="ECO:0007669"/>
    <property type="project" value="UniProtKB-KW"/>
</dbReference>
<dbReference type="SUPFAM" id="SSF46894">
    <property type="entry name" value="C-terminal effector domain of the bipartite response regulators"/>
    <property type="match status" value="1"/>
</dbReference>
<dbReference type="CDD" id="cd06170">
    <property type="entry name" value="LuxR_C_like"/>
    <property type="match status" value="1"/>
</dbReference>
<keyword evidence="7" id="KW-1185">Reference proteome</keyword>
<evidence type="ECO:0000259" key="5">
    <source>
        <dbReference type="PROSITE" id="PS50043"/>
    </source>
</evidence>
<dbReference type="AlphaFoldDB" id="A0A542Y5Z0"/>
<reference evidence="6 7" key="1">
    <citation type="submission" date="2019-06" db="EMBL/GenBank/DDBJ databases">
        <title>Sequencing the genomes of 1000 actinobacteria strains.</title>
        <authorList>
            <person name="Klenk H.-P."/>
        </authorList>
    </citation>
    <scope>NUCLEOTIDE SEQUENCE [LARGE SCALE GENOMIC DNA]</scope>
    <source>
        <strain evidence="6 7">DSM 8803</strain>
    </source>
</reference>
<evidence type="ECO:0000256" key="1">
    <source>
        <dbReference type="ARBA" id="ARBA00023015"/>
    </source>
</evidence>
<dbReference type="EMBL" id="VFON01000001">
    <property type="protein sequence ID" value="TQL43510.1"/>
    <property type="molecule type" value="Genomic_DNA"/>
</dbReference>
<keyword evidence="2" id="KW-0238">DNA-binding</keyword>
<dbReference type="PANTHER" id="PTHR44688">
    <property type="entry name" value="DNA-BINDING TRANSCRIPTIONAL ACTIVATOR DEVR_DOSR"/>
    <property type="match status" value="1"/>
</dbReference>
<dbReference type="Gene3D" id="1.10.10.10">
    <property type="entry name" value="Winged helix-like DNA-binding domain superfamily/Winged helix DNA-binding domain"/>
    <property type="match status" value="1"/>
</dbReference>
<dbReference type="Pfam" id="PF00196">
    <property type="entry name" value="GerE"/>
    <property type="match status" value="1"/>
</dbReference>
<proteinExistence type="predicted"/>
<dbReference type="SUPFAM" id="SSF52540">
    <property type="entry name" value="P-loop containing nucleoside triphosphate hydrolases"/>
    <property type="match status" value="1"/>
</dbReference>